<evidence type="ECO:0000313" key="3">
    <source>
        <dbReference type="Proteomes" id="UP001500630"/>
    </source>
</evidence>
<organism evidence="2 3">
    <name type="scientific">Nonomuraea rosea</name>
    <dbReference type="NCBI Taxonomy" id="638574"/>
    <lineage>
        <taxon>Bacteria</taxon>
        <taxon>Bacillati</taxon>
        <taxon>Actinomycetota</taxon>
        <taxon>Actinomycetes</taxon>
        <taxon>Streptosporangiales</taxon>
        <taxon>Streptosporangiaceae</taxon>
        <taxon>Nonomuraea</taxon>
    </lineage>
</organism>
<name>A0ABP6ZM25_9ACTN</name>
<evidence type="ECO:0000313" key="2">
    <source>
        <dbReference type="EMBL" id="GAA3614116.1"/>
    </source>
</evidence>
<sequence>MPSRKACCEVQCWVTTTVSWSGAITSNETKPLCGRSIAPVADTPFGKPICTLTQRHTDLKNEFYELVKARGATPNVEVRLRAEIAKLKKTIANKNKELKQVREDVPALVRAVHQLTLENQELRAQLDLPELNVTPLRRRR</sequence>
<evidence type="ECO:0000256" key="1">
    <source>
        <dbReference type="SAM" id="Coils"/>
    </source>
</evidence>
<comment type="caution">
    <text evidence="2">The sequence shown here is derived from an EMBL/GenBank/DDBJ whole genome shotgun (WGS) entry which is preliminary data.</text>
</comment>
<keyword evidence="3" id="KW-1185">Reference proteome</keyword>
<accession>A0ABP6ZM25</accession>
<dbReference type="Proteomes" id="UP001500630">
    <property type="component" value="Unassembled WGS sequence"/>
</dbReference>
<reference evidence="3" key="1">
    <citation type="journal article" date="2019" name="Int. J. Syst. Evol. Microbiol.">
        <title>The Global Catalogue of Microorganisms (GCM) 10K type strain sequencing project: providing services to taxonomists for standard genome sequencing and annotation.</title>
        <authorList>
            <consortium name="The Broad Institute Genomics Platform"/>
            <consortium name="The Broad Institute Genome Sequencing Center for Infectious Disease"/>
            <person name="Wu L."/>
            <person name="Ma J."/>
        </authorList>
    </citation>
    <scope>NUCLEOTIDE SEQUENCE [LARGE SCALE GENOMIC DNA]</scope>
    <source>
        <strain evidence="3">JCM 17326</strain>
    </source>
</reference>
<feature type="coiled-coil region" evidence="1">
    <location>
        <begin position="77"/>
        <end position="104"/>
    </location>
</feature>
<gene>
    <name evidence="2" type="ORF">GCM10022419_119080</name>
</gene>
<dbReference type="EMBL" id="BAABDQ010000051">
    <property type="protein sequence ID" value="GAA3614116.1"/>
    <property type="molecule type" value="Genomic_DNA"/>
</dbReference>
<protein>
    <submittedName>
        <fullName evidence="2">Uncharacterized protein</fullName>
    </submittedName>
</protein>
<keyword evidence="1" id="KW-0175">Coiled coil</keyword>
<proteinExistence type="predicted"/>